<dbReference type="Gene3D" id="3.10.129.10">
    <property type="entry name" value="Hotdog Thioesterase"/>
    <property type="match status" value="1"/>
</dbReference>
<dbReference type="Pfam" id="PF22817">
    <property type="entry name" value="ApeP-like"/>
    <property type="match status" value="1"/>
</dbReference>
<dbReference type="RefSeq" id="WP_349244026.1">
    <property type="nucleotide sequence ID" value="NZ_JASCXX010000005.1"/>
</dbReference>
<proteinExistence type="predicted"/>
<dbReference type="EMBL" id="JASCXX010000005">
    <property type="protein sequence ID" value="MDI6448615.1"/>
    <property type="molecule type" value="Genomic_DNA"/>
</dbReference>
<reference evidence="1" key="1">
    <citation type="submission" date="2023-05" db="EMBL/GenBank/DDBJ databases">
        <title>Anaerotaeda fermentans gen. nov., sp. nov., a novel anaerobic planctomycete of the new family within the order Sedimentisphaerales isolated from Taman Peninsula, Russia.</title>
        <authorList>
            <person name="Khomyakova M.A."/>
            <person name="Merkel A.Y."/>
            <person name="Slobodkin A.I."/>
        </authorList>
    </citation>
    <scope>NUCLEOTIDE SEQUENCE</scope>
    <source>
        <strain evidence="1">M17dextr</strain>
    </source>
</reference>
<dbReference type="InterPro" id="IPR029069">
    <property type="entry name" value="HotDog_dom_sf"/>
</dbReference>
<evidence type="ECO:0000313" key="2">
    <source>
        <dbReference type="Proteomes" id="UP001431776"/>
    </source>
</evidence>
<keyword evidence="2" id="KW-1185">Reference proteome</keyword>
<sequence length="146" mass="15979">MTLPADTEQFMLHRAPMRLVQRLLRVDGDQAEAEARLEPGDVGVGPDGKVERTALMEMVAQTYAAARGYLDLAEDASPALGYLVGVGDFRVIRAPQAGERLRIEVQSANSFEDFYAVEGCVRCRDEILATGTLKVWQQPQTGPQTA</sequence>
<accession>A0AAW6TVH6</accession>
<dbReference type="AlphaFoldDB" id="A0AAW6TVH6"/>
<organism evidence="1 2">
    <name type="scientific">Anaerobaca lacustris</name>
    <dbReference type="NCBI Taxonomy" id="3044600"/>
    <lineage>
        <taxon>Bacteria</taxon>
        <taxon>Pseudomonadati</taxon>
        <taxon>Planctomycetota</taxon>
        <taxon>Phycisphaerae</taxon>
        <taxon>Sedimentisphaerales</taxon>
        <taxon>Anaerobacaceae</taxon>
        <taxon>Anaerobaca</taxon>
    </lineage>
</organism>
<comment type="caution">
    <text evidence="1">The sequence shown here is derived from an EMBL/GenBank/DDBJ whole genome shotgun (WGS) entry which is preliminary data.</text>
</comment>
<gene>
    <name evidence="1" type="ORF">QJ522_06130</name>
</gene>
<dbReference type="InterPro" id="IPR016776">
    <property type="entry name" value="ApeP-like_dehydratase"/>
</dbReference>
<dbReference type="Proteomes" id="UP001431776">
    <property type="component" value="Unassembled WGS sequence"/>
</dbReference>
<protein>
    <recommendedName>
        <fullName evidence="3">3-hydroxyacyl-ACP dehydratase</fullName>
    </recommendedName>
</protein>
<evidence type="ECO:0008006" key="3">
    <source>
        <dbReference type="Google" id="ProtNLM"/>
    </source>
</evidence>
<evidence type="ECO:0000313" key="1">
    <source>
        <dbReference type="EMBL" id="MDI6448615.1"/>
    </source>
</evidence>
<dbReference type="SUPFAM" id="SSF54637">
    <property type="entry name" value="Thioesterase/thiol ester dehydrase-isomerase"/>
    <property type="match status" value="1"/>
</dbReference>
<name>A0AAW6TVH6_9BACT</name>